<evidence type="ECO:0000256" key="1">
    <source>
        <dbReference type="SAM" id="Phobius"/>
    </source>
</evidence>
<feature type="domain" description="Aerotolerance regulator N-terminal" evidence="2">
    <location>
        <begin position="3"/>
        <end position="77"/>
    </location>
</feature>
<proteinExistence type="predicted"/>
<gene>
    <name evidence="3" type="ORF">IFO71_06380</name>
</gene>
<keyword evidence="4" id="KW-1185">Reference proteome</keyword>
<evidence type="ECO:0000313" key="4">
    <source>
        <dbReference type="Proteomes" id="UP000613768"/>
    </source>
</evidence>
<dbReference type="EMBL" id="JACYTR010000008">
    <property type="protein sequence ID" value="MBD8525366.1"/>
    <property type="molecule type" value="Genomic_DNA"/>
</dbReference>
<feature type="transmembrane region" description="Helical" evidence="1">
    <location>
        <begin position="59"/>
        <end position="80"/>
    </location>
</feature>
<accession>A0AAW3ZM37</accession>
<comment type="caution">
    <text evidence="3">The sequence shown here is derived from an EMBL/GenBank/DDBJ whole genome shotgun (WGS) entry which is preliminary data.</text>
</comment>
<dbReference type="AlphaFoldDB" id="A0AAW3ZM37"/>
<sequence>MSLGLLWPIALTGLVGLLLPVLIHRLPRRKSSPRSFAALRFVGHHQPPRQQRKISEWPLLILRLLLLSLLLLWLAAPQWLNWQGRGLQWRAVWPGVAASAAMALPAADRNLWLAPGYPELSTEAIPSAPDQTASLLRQLAADLPAADRLTVLVPEQLSGLDATSLGLARAVQWQVVQSVATDGPTLKVRKLSLRVEQAASPSQWLEAALQAWADDPALATTIDRGDAEASVPADADAVLWLGDHPAPRFAQQRVPLLQVPAGATPSTARERPWTALPQGDARLHGPLRPDSMPEVLEADFPQQLHQWLFRRHPQPQQAPAASVVPTVEPKLEAALRVPPLDLRPWVALLAALLLLAERWLANGRRLHGRAQ</sequence>
<feature type="transmembrane region" description="Helical" evidence="1">
    <location>
        <begin position="6"/>
        <end position="26"/>
    </location>
</feature>
<organism evidence="3 4">
    <name type="scientific">Pseudomarimonas arenosa</name>
    <dbReference type="NCBI Taxonomy" id="2774145"/>
    <lineage>
        <taxon>Bacteria</taxon>
        <taxon>Pseudomonadati</taxon>
        <taxon>Pseudomonadota</taxon>
        <taxon>Gammaproteobacteria</taxon>
        <taxon>Lysobacterales</taxon>
        <taxon>Lysobacteraceae</taxon>
        <taxon>Pseudomarimonas</taxon>
    </lineage>
</organism>
<evidence type="ECO:0000313" key="3">
    <source>
        <dbReference type="EMBL" id="MBD8525366.1"/>
    </source>
</evidence>
<dbReference type="InterPro" id="IPR011933">
    <property type="entry name" value="Double_TM_dom"/>
</dbReference>
<keyword evidence="1" id="KW-0472">Membrane</keyword>
<dbReference type="Proteomes" id="UP000613768">
    <property type="component" value="Unassembled WGS sequence"/>
</dbReference>
<dbReference type="RefSeq" id="WP_192028707.1">
    <property type="nucleotide sequence ID" value="NZ_JACYTR010000008.1"/>
</dbReference>
<reference evidence="3 4" key="1">
    <citation type="submission" date="2020-09" db="EMBL/GenBank/DDBJ databases">
        <title>Pseudoxanthomonas sp. CAU 1598 isolated from sand of Yaerae Beach.</title>
        <authorList>
            <person name="Kim W."/>
        </authorList>
    </citation>
    <scope>NUCLEOTIDE SEQUENCE [LARGE SCALE GENOMIC DNA]</scope>
    <source>
        <strain evidence="3 4">CAU 1598</strain>
    </source>
</reference>
<protein>
    <submittedName>
        <fullName evidence="3">BatA domain-containing protein</fullName>
    </submittedName>
</protein>
<keyword evidence="1" id="KW-0812">Transmembrane</keyword>
<name>A0AAW3ZM37_9GAMM</name>
<dbReference type="InterPro" id="IPR024163">
    <property type="entry name" value="Aerotolerance_reg_N"/>
</dbReference>
<keyword evidence="1" id="KW-1133">Transmembrane helix</keyword>
<dbReference type="Pfam" id="PF07584">
    <property type="entry name" value="BatA"/>
    <property type="match status" value="1"/>
</dbReference>
<dbReference type="NCBIfam" id="TIGR02226">
    <property type="entry name" value="two_anch"/>
    <property type="match status" value="1"/>
</dbReference>
<evidence type="ECO:0000259" key="2">
    <source>
        <dbReference type="Pfam" id="PF07584"/>
    </source>
</evidence>